<evidence type="ECO:0000256" key="2">
    <source>
        <dbReference type="ARBA" id="ARBA00022500"/>
    </source>
</evidence>
<dbReference type="InterPro" id="IPR000673">
    <property type="entry name" value="Sig_transdc_resp-reg_Me-estase"/>
</dbReference>
<sequence length="349" mass="37907">MKNIIRVLIVDDSAYVRKVIRQMLSRSPFIEVVDVAHDGADALEKIEKLGDQVDVVTLDLLMPKMDGVEFIKHQMARRPLPVIVVSIANEGGEKFLAALDAGAVDFVHKPTALATEKMFDISDELIAKVKTASTVPIQCLTNIHEFPSSTPLPRPPISSGKIELVAIGISTGGPQALAFLIPQLPENLPVPVVVVLHMPVGYTNMYAQRLDRLCSLDVKEAQAGDVVRPGEVLIAQAGHHLSFKRNHDQNVIVHLHTKPFDLPHRPSVDVMFQSAAEIYKDRVLGVVMTGMGSDGKQGAAWIKSHGGSVFTEAEESCVVYGMPRTVVEAGLSDRSIPLNQMAKAIVDAL</sequence>
<feature type="domain" description="CheB-type methylesterase" evidence="9">
    <location>
        <begin position="156"/>
        <end position="349"/>
    </location>
</feature>
<dbReference type="PROSITE" id="PS50110">
    <property type="entry name" value="RESPONSE_REGULATORY"/>
    <property type="match status" value="1"/>
</dbReference>
<feature type="active site" evidence="5 6">
    <location>
        <position position="197"/>
    </location>
</feature>
<dbReference type="EC" id="3.1.1.61" evidence="5"/>
<dbReference type="InterPro" id="IPR035909">
    <property type="entry name" value="CheB_C"/>
</dbReference>
<evidence type="ECO:0000256" key="3">
    <source>
        <dbReference type="ARBA" id="ARBA00022801"/>
    </source>
</evidence>
<dbReference type="PANTHER" id="PTHR42872">
    <property type="entry name" value="PROTEIN-GLUTAMATE METHYLESTERASE/PROTEIN-GLUTAMINE GLUTAMINASE"/>
    <property type="match status" value="1"/>
</dbReference>
<accession>A0A5M3T9I9</accession>
<dbReference type="PANTHER" id="PTHR42872:SF6">
    <property type="entry name" value="PROTEIN-GLUTAMATE METHYLESTERASE_PROTEIN-GLUTAMINE GLUTAMINASE"/>
    <property type="match status" value="1"/>
</dbReference>
<feature type="domain" description="Response regulatory" evidence="8">
    <location>
        <begin position="6"/>
        <end position="124"/>
    </location>
</feature>
<comment type="subcellular location">
    <subcellularLocation>
        <location evidence="5">Cytoplasm</location>
    </subcellularLocation>
</comment>
<proteinExistence type="inferred from homology"/>
<evidence type="ECO:0000313" key="10">
    <source>
        <dbReference type="EMBL" id="GCE95292.1"/>
    </source>
</evidence>
<evidence type="ECO:0000256" key="5">
    <source>
        <dbReference type="HAMAP-Rule" id="MF_00099"/>
    </source>
</evidence>
<dbReference type="RefSeq" id="WP_006619579.1">
    <property type="nucleotide sequence ID" value="NZ_BIMW01000126.1"/>
</dbReference>
<keyword evidence="2 5" id="KW-0145">Chemotaxis</keyword>
<gene>
    <name evidence="10" type="primary">cheB_2</name>
    <name evidence="5" type="synonym">cheB</name>
    <name evidence="10" type="ORF">NIES46_33550</name>
</gene>
<protein>
    <recommendedName>
        <fullName evidence="5">Protein-glutamate methylesterase/protein-glutamine glutaminase</fullName>
        <ecNumber evidence="5">3.1.1.61</ecNumber>
        <ecNumber evidence="5">3.5.1.44</ecNumber>
    </recommendedName>
</protein>
<keyword evidence="1 5" id="KW-0963">Cytoplasm</keyword>
<dbReference type="PROSITE" id="PS50122">
    <property type="entry name" value="CHEB"/>
    <property type="match status" value="1"/>
</dbReference>
<evidence type="ECO:0000256" key="1">
    <source>
        <dbReference type="ARBA" id="ARBA00022490"/>
    </source>
</evidence>
<evidence type="ECO:0000256" key="7">
    <source>
        <dbReference type="PROSITE-ProRule" id="PRU00169"/>
    </source>
</evidence>
<dbReference type="Gene3D" id="3.40.50.180">
    <property type="entry name" value="Methylesterase CheB, C-terminal domain"/>
    <property type="match status" value="1"/>
</dbReference>
<feature type="modified residue" description="4-aspartylphosphate" evidence="5 7">
    <location>
        <position position="59"/>
    </location>
</feature>
<comment type="caution">
    <text evidence="10">The sequence shown here is derived from an EMBL/GenBank/DDBJ whole genome shotgun (WGS) entry which is preliminary data.</text>
</comment>
<keyword evidence="5 7" id="KW-0597">Phosphoprotein</keyword>
<comment type="function">
    <text evidence="5">Involved in chemotaxis. Part of a chemotaxis signal transduction system that modulates chemotaxis in response to various stimuli. Catalyzes the demethylation of specific methylglutamate residues introduced into the chemoreceptors (methyl-accepting chemotaxis proteins or MCP) by CheR. Also mediates the irreversible deamidation of specific glutamine residues to glutamic acid.</text>
</comment>
<evidence type="ECO:0000259" key="9">
    <source>
        <dbReference type="PROSITE" id="PS50122"/>
    </source>
</evidence>
<dbReference type="EC" id="3.5.1.44" evidence="5"/>
<comment type="catalytic activity">
    <reaction evidence="4 5">
        <text>[protein]-L-glutamate 5-O-methyl ester + H2O = L-glutamyl-[protein] + methanol + H(+)</text>
        <dbReference type="Rhea" id="RHEA:23236"/>
        <dbReference type="Rhea" id="RHEA-COMP:10208"/>
        <dbReference type="Rhea" id="RHEA-COMP:10311"/>
        <dbReference type="ChEBI" id="CHEBI:15377"/>
        <dbReference type="ChEBI" id="CHEBI:15378"/>
        <dbReference type="ChEBI" id="CHEBI:17790"/>
        <dbReference type="ChEBI" id="CHEBI:29973"/>
        <dbReference type="ChEBI" id="CHEBI:82795"/>
        <dbReference type="EC" id="3.1.1.61"/>
    </reaction>
</comment>
<dbReference type="HAMAP" id="MF_00099">
    <property type="entry name" value="CheB_chemtxs"/>
    <property type="match status" value="1"/>
</dbReference>
<evidence type="ECO:0000256" key="6">
    <source>
        <dbReference type="PROSITE-ProRule" id="PRU00050"/>
    </source>
</evidence>
<reference evidence="10 11" key="1">
    <citation type="journal article" date="2019" name="J Genomics">
        <title>The Draft Genome of a Hydrogen-producing Cyanobacterium, Arthrospira platensis NIES-46.</title>
        <authorList>
            <person name="Suzuki S."/>
            <person name="Yamaguchi H."/>
            <person name="Kawachi M."/>
        </authorList>
    </citation>
    <scope>NUCLEOTIDE SEQUENCE [LARGE SCALE GENOMIC DNA]</scope>
    <source>
        <strain evidence="10 11">NIES-46</strain>
    </source>
</reference>
<dbReference type="Proteomes" id="UP000326169">
    <property type="component" value="Unassembled WGS sequence"/>
</dbReference>
<dbReference type="InterPro" id="IPR001789">
    <property type="entry name" value="Sig_transdc_resp-reg_receiver"/>
</dbReference>
<dbReference type="PIRSF" id="PIRSF000876">
    <property type="entry name" value="RR_chemtxs_CheB"/>
    <property type="match status" value="1"/>
</dbReference>
<dbReference type="EMBL" id="BIMW01000126">
    <property type="protein sequence ID" value="GCE95292.1"/>
    <property type="molecule type" value="Genomic_DNA"/>
</dbReference>
<comment type="domain">
    <text evidence="5">Contains a C-terminal catalytic domain, and an N-terminal region which modulates catalytic activity.</text>
</comment>
<evidence type="ECO:0000313" key="11">
    <source>
        <dbReference type="Proteomes" id="UP000326169"/>
    </source>
</evidence>
<dbReference type="GeneID" id="301684142"/>
<dbReference type="NCBIfam" id="NF001965">
    <property type="entry name" value="PRK00742.1"/>
    <property type="match status" value="1"/>
</dbReference>
<comment type="catalytic activity">
    <reaction evidence="5">
        <text>L-glutaminyl-[protein] + H2O = L-glutamyl-[protein] + NH4(+)</text>
        <dbReference type="Rhea" id="RHEA:16441"/>
        <dbReference type="Rhea" id="RHEA-COMP:10207"/>
        <dbReference type="Rhea" id="RHEA-COMP:10208"/>
        <dbReference type="ChEBI" id="CHEBI:15377"/>
        <dbReference type="ChEBI" id="CHEBI:28938"/>
        <dbReference type="ChEBI" id="CHEBI:29973"/>
        <dbReference type="ChEBI" id="CHEBI:30011"/>
        <dbReference type="EC" id="3.5.1.44"/>
    </reaction>
</comment>
<organism evidence="10 11">
    <name type="scientific">Limnospira platensis NIES-46</name>
    <dbReference type="NCBI Taxonomy" id="1236695"/>
    <lineage>
        <taxon>Bacteria</taxon>
        <taxon>Bacillati</taxon>
        <taxon>Cyanobacteriota</taxon>
        <taxon>Cyanophyceae</taxon>
        <taxon>Oscillatoriophycideae</taxon>
        <taxon>Oscillatoriales</taxon>
        <taxon>Sirenicapillariaceae</taxon>
        <taxon>Limnospira</taxon>
    </lineage>
</organism>
<feature type="active site" evidence="5 6">
    <location>
        <position position="294"/>
    </location>
</feature>
<dbReference type="Pfam" id="PF01339">
    <property type="entry name" value="CheB_methylest"/>
    <property type="match status" value="1"/>
</dbReference>
<keyword evidence="11" id="KW-1185">Reference proteome</keyword>
<dbReference type="CDD" id="cd16432">
    <property type="entry name" value="CheB_Rec"/>
    <property type="match status" value="1"/>
</dbReference>
<feature type="active site" evidence="5 6">
    <location>
        <position position="170"/>
    </location>
</feature>
<evidence type="ECO:0000259" key="8">
    <source>
        <dbReference type="PROSITE" id="PS50110"/>
    </source>
</evidence>
<dbReference type="SUPFAM" id="SSF52172">
    <property type="entry name" value="CheY-like"/>
    <property type="match status" value="1"/>
</dbReference>
<comment type="PTM">
    <text evidence="5">Phosphorylated by CheA. Phosphorylation of the N-terminal regulatory domain activates the methylesterase activity.</text>
</comment>
<dbReference type="InterPro" id="IPR011006">
    <property type="entry name" value="CheY-like_superfamily"/>
</dbReference>
<dbReference type="Pfam" id="PF00072">
    <property type="entry name" value="Response_reg"/>
    <property type="match status" value="1"/>
</dbReference>
<name>A0A5M3T9I9_LIMPL</name>
<dbReference type="CDD" id="cd17541">
    <property type="entry name" value="REC_CheB-like"/>
    <property type="match status" value="1"/>
</dbReference>
<dbReference type="SUPFAM" id="SSF52738">
    <property type="entry name" value="Methylesterase CheB, C-terminal domain"/>
    <property type="match status" value="1"/>
</dbReference>
<comment type="similarity">
    <text evidence="5">Belongs to the CheB family.</text>
</comment>
<dbReference type="Gene3D" id="3.40.50.2300">
    <property type="match status" value="1"/>
</dbReference>
<dbReference type="SMART" id="SM00448">
    <property type="entry name" value="REC"/>
    <property type="match status" value="1"/>
</dbReference>
<dbReference type="InterPro" id="IPR008248">
    <property type="entry name" value="CheB-like"/>
</dbReference>
<evidence type="ECO:0000256" key="4">
    <source>
        <dbReference type="ARBA" id="ARBA00048267"/>
    </source>
</evidence>
<keyword evidence="3 5" id="KW-0378">Hydrolase</keyword>